<evidence type="ECO:0000313" key="1">
    <source>
        <dbReference type="EMBL" id="RLM80776.1"/>
    </source>
</evidence>
<proteinExistence type="predicted"/>
<comment type="caution">
    <text evidence="1">The sequence shown here is derived from an EMBL/GenBank/DDBJ whole genome shotgun (WGS) entry which is preliminary data.</text>
</comment>
<accession>A0A3L6QMT9</accession>
<sequence>MELLRQHPARELCIIDHSTSIANAEAELHWAILITVVGTRPTVSAQKALEAVAEEFALSPATLGIIHPLVAGQRDC</sequence>
<name>A0A3L6QMT9_PANMI</name>
<protein>
    <submittedName>
        <fullName evidence="1">Uncharacterized protein</fullName>
    </submittedName>
</protein>
<reference evidence="2" key="1">
    <citation type="journal article" date="2019" name="Nat. Commun.">
        <title>The genome of broomcorn millet.</title>
        <authorList>
            <person name="Zou C."/>
            <person name="Miki D."/>
            <person name="Li D."/>
            <person name="Tang Q."/>
            <person name="Xiao L."/>
            <person name="Rajput S."/>
            <person name="Deng P."/>
            <person name="Jia W."/>
            <person name="Huang R."/>
            <person name="Zhang M."/>
            <person name="Sun Y."/>
            <person name="Hu J."/>
            <person name="Fu X."/>
            <person name="Schnable P.S."/>
            <person name="Li F."/>
            <person name="Zhang H."/>
            <person name="Feng B."/>
            <person name="Zhu X."/>
            <person name="Liu R."/>
            <person name="Schnable J.C."/>
            <person name="Zhu J.-K."/>
            <person name="Zhang H."/>
        </authorList>
    </citation>
    <scope>NUCLEOTIDE SEQUENCE [LARGE SCALE GENOMIC DNA]</scope>
</reference>
<evidence type="ECO:0000313" key="2">
    <source>
        <dbReference type="Proteomes" id="UP000275267"/>
    </source>
</evidence>
<dbReference type="Proteomes" id="UP000275267">
    <property type="component" value="Unassembled WGS sequence"/>
</dbReference>
<keyword evidence="2" id="KW-1185">Reference proteome</keyword>
<dbReference type="OrthoDB" id="696508at2759"/>
<dbReference type="AlphaFoldDB" id="A0A3L6QMT9"/>
<gene>
    <name evidence="1" type="ORF">C2845_PM12G10810</name>
</gene>
<dbReference type="EMBL" id="PQIB02000012">
    <property type="protein sequence ID" value="RLM80776.1"/>
    <property type="molecule type" value="Genomic_DNA"/>
</dbReference>
<organism evidence="1 2">
    <name type="scientific">Panicum miliaceum</name>
    <name type="common">Proso millet</name>
    <name type="synonym">Broomcorn millet</name>
    <dbReference type="NCBI Taxonomy" id="4540"/>
    <lineage>
        <taxon>Eukaryota</taxon>
        <taxon>Viridiplantae</taxon>
        <taxon>Streptophyta</taxon>
        <taxon>Embryophyta</taxon>
        <taxon>Tracheophyta</taxon>
        <taxon>Spermatophyta</taxon>
        <taxon>Magnoliopsida</taxon>
        <taxon>Liliopsida</taxon>
        <taxon>Poales</taxon>
        <taxon>Poaceae</taxon>
        <taxon>PACMAD clade</taxon>
        <taxon>Panicoideae</taxon>
        <taxon>Panicodae</taxon>
        <taxon>Paniceae</taxon>
        <taxon>Panicinae</taxon>
        <taxon>Panicum</taxon>
        <taxon>Panicum sect. Panicum</taxon>
    </lineage>
</organism>